<dbReference type="AlphaFoldDB" id="A0A2S0MUQ4"/>
<proteinExistence type="predicted"/>
<evidence type="ECO:0000313" key="1">
    <source>
        <dbReference type="EMBL" id="AVO39608.1"/>
    </source>
</evidence>
<keyword evidence="2" id="KW-1185">Reference proteome</keyword>
<gene>
    <name evidence="1" type="ORF">C6Y53_02185</name>
</gene>
<dbReference type="EMBL" id="CP027665">
    <property type="protein sequence ID" value="AVO39608.1"/>
    <property type="molecule type" value="Genomic_DNA"/>
</dbReference>
<accession>A0A2S0MUQ4</accession>
<name>A0A2S0MUQ4_9RHOB</name>
<protein>
    <submittedName>
        <fullName evidence="1">Uncharacterized protein</fullName>
    </submittedName>
</protein>
<reference evidence="2" key="1">
    <citation type="submission" date="2018-03" db="EMBL/GenBank/DDBJ databases">
        <title>Genomic analysis of the strain SH-1 isolated from shrimp intestine.</title>
        <authorList>
            <person name="Kim Y.-S."/>
            <person name="Kim S.-E."/>
            <person name="Kim K.-H."/>
        </authorList>
    </citation>
    <scope>NUCLEOTIDE SEQUENCE [LARGE SCALE GENOMIC DNA]</scope>
    <source>
        <strain evidence="2">SH-1</strain>
    </source>
</reference>
<dbReference type="Proteomes" id="UP000237655">
    <property type="component" value="Chromosome"/>
</dbReference>
<sequence length="67" mass="7093">MGIGIWCSELADLDARATAQLLRAVADIYDPALNDAGKLRAEKNRRSAVNRLLAAVDLDMAAPGGRA</sequence>
<organism evidence="1 2">
    <name type="scientific">Pukyongiella litopenaei</name>
    <dbReference type="NCBI Taxonomy" id="2605946"/>
    <lineage>
        <taxon>Bacteria</taxon>
        <taxon>Pseudomonadati</taxon>
        <taxon>Pseudomonadota</taxon>
        <taxon>Alphaproteobacteria</taxon>
        <taxon>Rhodobacterales</taxon>
        <taxon>Paracoccaceae</taxon>
        <taxon>Pukyongiella</taxon>
    </lineage>
</organism>
<evidence type="ECO:0000313" key="2">
    <source>
        <dbReference type="Proteomes" id="UP000237655"/>
    </source>
</evidence>
<dbReference type="KEGG" id="thas:C6Y53_02185"/>